<keyword evidence="1" id="KW-0812">Transmembrane</keyword>
<feature type="transmembrane region" description="Helical" evidence="1">
    <location>
        <begin position="12"/>
        <end position="36"/>
    </location>
</feature>
<feature type="transmembrane region" description="Helical" evidence="1">
    <location>
        <begin position="76"/>
        <end position="98"/>
    </location>
</feature>
<keyword evidence="1" id="KW-0472">Membrane</keyword>
<gene>
    <name evidence="2" type="ORF">ODALV1_LOCUS31741</name>
</gene>
<evidence type="ECO:0000313" key="2">
    <source>
        <dbReference type="EMBL" id="CAL8149464.1"/>
    </source>
</evidence>
<dbReference type="Proteomes" id="UP001642540">
    <property type="component" value="Unassembled WGS sequence"/>
</dbReference>
<proteinExistence type="predicted"/>
<feature type="transmembrane region" description="Helical" evidence="1">
    <location>
        <begin position="206"/>
        <end position="230"/>
    </location>
</feature>
<organism evidence="2 3">
    <name type="scientific">Orchesella dallaii</name>
    <dbReference type="NCBI Taxonomy" id="48710"/>
    <lineage>
        <taxon>Eukaryota</taxon>
        <taxon>Metazoa</taxon>
        <taxon>Ecdysozoa</taxon>
        <taxon>Arthropoda</taxon>
        <taxon>Hexapoda</taxon>
        <taxon>Collembola</taxon>
        <taxon>Entomobryomorpha</taxon>
        <taxon>Entomobryoidea</taxon>
        <taxon>Orchesellidae</taxon>
        <taxon>Orchesellinae</taxon>
        <taxon>Orchesella</taxon>
    </lineage>
</organism>
<dbReference type="EMBL" id="CAXLJM020000210">
    <property type="protein sequence ID" value="CAL8149464.1"/>
    <property type="molecule type" value="Genomic_DNA"/>
</dbReference>
<keyword evidence="1" id="KW-1133">Transmembrane helix</keyword>
<reference evidence="2 3" key="1">
    <citation type="submission" date="2024-08" db="EMBL/GenBank/DDBJ databases">
        <authorList>
            <person name="Cucini C."/>
            <person name="Frati F."/>
        </authorList>
    </citation>
    <scope>NUCLEOTIDE SEQUENCE [LARGE SCALE GENOMIC DNA]</scope>
</reference>
<accession>A0ABP1SAL2</accession>
<evidence type="ECO:0000313" key="3">
    <source>
        <dbReference type="Proteomes" id="UP001642540"/>
    </source>
</evidence>
<sequence>MSVYSGLHGKVYIATFLGLILVLLSLAACVMCMCFLRRDEIIAGINIKNAYSQRLVGKYRPMYNPDICYLNQVWDYLFIFLPFIIEPFFVAIIIAHHLTYPQSDIYYTYFKTDMETKFWEQKVLYYMVHVIVAVHTLFLTAKVVLSLSFGAEYAVEGAGQILPILQNELFVGGKRFYKTTASFREMSNTLVEIRAITILVTLFNKIFSIILFPASILSGNTAVFANIMIIRHWESLNNVLKLFAITSTITIQISWIILVDLCRRLSKYSKLLLQSLQRREWGSKQNNLYVRKWGISCKPYRIACGKLFVIRRKSVLTFVKNVYRKTFKALAALQKPK</sequence>
<name>A0ABP1SAL2_9HEXA</name>
<evidence type="ECO:0000256" key="1">
    <source>
        <dbReference type="SAM" id="Phobius"/>
    </source>
</evidence>
<protein>
    <submittedName>
        <fullName evidence="2">Uncharacterized protein</fullName>
    </submittedName>
</protein>
<keyword evidence="3" id="KW-1185">Reference proteome</keyword>
<feature type="transmembrane region" description="Helical" evidence="1">
    <location>
        <begin position="123"/>
        <end position="145"/>
    </location>
</feature>
<comment type="caution">
    <text evidence="2">The sequence shown here is derived from an EMBL/GenBank/DDBJ whole genome shotgun (WGS) entry which is preliminary data.</text>
</comment>
<feature type="transmembrane region" description="Helical" evidence="1">
    <location>
        <begin position="242"/>
        <end position="262"/>
    </location>
</feature>